<evidence type="ECO:0000256" key="1">
    <source>
        <dbReference type="SAM" id="Phobius"/>
    </source>
</evidence>
<keyword evidence="1" id="KW-0812">Transmembrane</keyword>
<reference evidence="2 3" key="1">
    <citation type="submission" date="2020-08" db="EMBL/GenBank/DDBJ databases">
        <title>Genomic Encyclopedia of Type Strains, Phase III (KMG-III): the genomes of soil and plant-associated and newly described type strains.</title>
        <authorList>
            <person name="Whitman W."/>
        </authorList>
    </citation>
    <scope>NUCLEOTIDE SEQUENCE [LARGE SCALE GENOMIC DNA]</scope>
    <source>
        <strain evidence="2 3">CECT 8960</strain>
    </source>
</reference>
<dbReference type="Proteomes" id="UP000520767">
    <property type="component" value="Unassembled WGS sequence"/>
</dbReference>
<dbReference type="EMBL" id="JACHJQ010000004">
    <property type="protein sequence ID" value="MBB4908210.1"/>
    <property type="molecule type" value="Genomic_DNA"/>
</dbReference>
<evidence type="ECO:0008006" key="4">
    <source>
        <dbReference type="Google" id="ProtNLM"/>
    </source>
</evidence>
<feature type="transmembrane region" description="Helical" evidence="1">
    <location>
        <begin position="19"/>
        <end position="39"/>
    </location>
</feature>
<proteinExistence type="predicted"/>
<organism evidence="2 3">
    <name type="scientific">Actinophytocola algeriensis</name>
    <dbReference type="NCBI Taxonomy" id="1768010"/>
    <lineage>
        <taxon>Bacteria</taxon>
        <taxon>Bacillati</taxon>
        <taxon>Actinomycetota</taxon>
        <taxon>Actinomycetes</taxon>
        <taxon>Pseudonocardiales</taxon>
        <taxon>Pseudonocardiaceae</taxon>
    </lineage>
</organism>
<name>A0A7W7Q704_9PSEU</name>
<evidence type="ECO:0000313" key="2">
    <source>
        <dbReference type="EMBL" id="MBB4908210.1"/>
    </source>
</evidence>
<keyword evidence="1" id="KW-1133">Transmembrane helix</keyword>
<keyword evidence="1" id="KW-0472">Membrane</keyword>
<dbReference type="RefSeq" id="WP_184812306.1">
    <property type="nucleotide sequence ID" value="NZ_JACHJQ010000004.1"/>
</dbReference>
<comment type="caution">
    <text evidence="2">The sequence shown here is derived from an EMBL/GenBank/DDBJ whole genome shotgun (WGS) entry which is preliminary data.</text>
</comment>
<gene>
    <name evidence="2" type="ORF">FHR82_004452</name>
</gene>
<accession>A0A7W7Q704</accession>
<sequence>MSFGYLVVEVRRVLRSTRFLIFSMAFPVLLFLLYVGIFANGDRAVIGVLMVNMTAFGALSATLFAGGRLPLDRETEVVPVTELVGDDLQGLAVV</sequence>
<keyword evidence="3" id="KW-1185">Reference proteome</keyword>
<dbReference type="AlphaFoldDB" id="A0A7W7Q704"/>
<feature type="transmembrane region" description="Helical" evidence="1">
    <location>
        <begin position="45"/>
        <end position="65"/>
    </location>
</feature>
<evidence type="ECO:0000313" key="3">
    <source>
        <dbReference type="Proteomes" id="UP000520767"/>
    </source>
</evidence>
<protein>
    <recommendedName>
        <fullName evidence="4">ABC transporter permease</fullName>
    </recommendedName>
</protein>